<feature type="domain" description="MOSC" evidence="2">
    <location>
        <begin position="652"/>
        <end position="797"/>
    </location>
</feature>
<dbReference type="GO" id="GO:0030151">
    <property type="term" value="F:molybdenum ion binding"/>
    <property type="evidence" value="ECO:0007669"/>
    <property type="project" value="InterPro"/>
</dbReference>
<evidence type="ECO:0000259" key="2">
    <source>
        <dbReference type="PROSITE" id="PS51340"/>
    </source>
</evidence>
<reference evidence="4" key="1">
    <citation type="submission" date="2013-02" db="EMBL/GenBank/DDBJ databases">
        <authorList>
            <person name="Hughes D."/>
        </authorList>
    </citation>
    <scope>NUCLEOTIDE SEQUENCE</scope>
    <source>
        <strain>Durham</strain>
        <strain evidence="4">NC isolate 2 -- Noor lab</strain>
    </source>
</reference>
<evidence type="ECO:0000256" key="1">
    <source>
        <dbReference type="SAM" id="Phobius"/>
    </source>
</evidence>
<protein>
    <recommendedName>
        <fullName evidence="2">MOSC domain-containing protein</fullName>
    </recommendedName>
</protein>
<keyword evidence="1" id="KW-0812">Transmembrane</keyword>
<dbReference type="PANTHER" id="PTHR14237">
    <property type="entry name" value="MOLYBDOPTERIN COFACTOR SULFURASE MOSC"/>
    <property type="match status" value="1"/>
</dbReference>
<reference evidence="3" key="2">
    <citation type="submission" date="2015-06" db="UniProtKB">
        <authorList>
            <consortium name="EnsemblMetazoa"/>
        </authorList>
    </citation>
    <scope>IDENTIFICATION</scope>
</reference>
<dbReference type="HOGENOM" id="CLU_352447_0_0_1"/>
<keyword evidence="1" id="KW-0472">Membrane</keyword>
<dbReference type="EMBL" id="CAQQ02175089">
    <property type="status" value="NOT_ANNOTATED_CDS"/>
    <property type="molecule type" value="Genomic_DNA"/>
</dbReference>
<accession>T1GVT1</accession>
<dbReference type="GO" id="GO:0003824">
    <property type="term" value="F:catalytic activity"/>
    <property type="evidence" value="ECO:0007669"/>
    <property type="project" value="InterPro"/>
</dbReference>
<dbReference type="SUPFAM" id="SSF141673">
    <property type="entry name" value="MOSC N-terminal domain-like"/>
    <property type="match status" value="3"/>
</dbReference>
<proteinExistence type="predicted"/>
<dbReference type="Pfam" id="PF03476">
    <property type="entry name" value="MOSC_N"/>
    <property type="match status" value="3"/>
</dbReference>
<dbReference type="GO" id="GO:0030170">
    <property type="term" value="F:pyridoxal phosphate binding"/>
    <property type="evidence" value="ECO:0007669"/>
    <property type="project" value="InterPro"/>
</dbReference>
<feature type="domain" description="MOSC" evidence="2">
    <location>
        <begin position="365"/>
        <end position="510"/>
    </location>
</feature>
<dbReference type="STRING" id="36166.T1GVT1"/>
<keyword evidence="4" id="KW-1185">Reference proteome</keyword>
<dbReference type="Pfam" id="PF03473">
    <property type="entry name" value="MOSC"/>
    <property type="match status" value="2"/>
</dbReference>
<dbReference type="OMA" id="DAEFICY"/>
<dbReference type="InterPro" id="IPR011037">
    <property type="entry name" value="Pyrv_Knase-like_insert_dom_sf"/>
</dbReference>
<sequence length="798" mass="90374">MVSDSLKLKMIVGLGIGASALAASTAAYYKYRNKKLQTPPSKWKNIGTIEDIYIFPIKSCAPIKLDAAHCDNLGIIEQKVRDRALMLIDVNGKVVTARTYNHMWKIQPKILANGTLLITAPGMDDIEFDHLTVGAQSNGDIKANIFGTDVYAMPCGKNFDQWFSKYILQKDEGIRLVYYPFPMPTKKIAEPIFDNGIFLTSDTVNSVKLSVLLGIGASLSAALAASVYFTQKRRKLQTPPNSWKEVGHIQEIHFFPIKSCAPIVLESVNCTNLGILEQGFVDRALMLVDKTNKMITARTYNHMMKIQPKIISHGKLLLSAPGMEDIELDVFTTFGEDLDNWFSRFILKKENGLRLAHYPHPVATRPIVEPIFDNGVFLKSDTGTFFDVSSYMLIHENSVNELNTRLEEKVEPLNFRGNFVIKTNQAPYAEDHWNWVRIGEEAIFRSLAPCYRCIFPNINPHTAERNKDNEPLKTLKSYRSWGNYKAPRFGIQMGLRKEGVLKKGDPVYVEGLEGVPNKVTEQPRVVKSCAPIVLDSATCTNLGVSEQGFLDRGIMIVDRNNKFITGRTFNNLMQIKPRIISEGKLLLSAPGMEDMELDFNEKESEDIKVEIWNAKVWVKTISGHVDRWFSKFLLNEDVGLRLVYYPYDKATRPILKPAVFNNGIFLKSDTGTLFDVSSYLLTHKNSLDELNSRLSEKVGSLNFRGNFLVKTTQAPFGEDSWEWIQIGQAVFRSLSPCYRCIFPNINPQSSERNKDNEPMKTLKSYRSWGISQFPRFGIQMGIRKEGMLKKGDAVYIEE</sequence>
<name>T1GVT1_MEGSC</name>
<dbReference type="PROSITE" id="PS51340">
    <property type="entry name" value="MOSC"/>
    <property type="match status" value="2"/>
</dbReference>
<feature type="transmembrane region" description="Helical" evidence="1">
    <location>
        <begin position="209"/>
        <end position="229"/>
    </location>
</feature>
<dbReference type="Proteomes" id="UP000015102">
    <property type="component" value="Unassembled WGS sequence"/>
</dbReference>
<evidence type="ECO:0000313" key="4">
    <source>
        <dbReference type="Proteomes" id="UP000015102"/>
    </source>
</evidence>
<evidence type="ECO:0000313" key="3">
    <source>
        <dbReference type="EnsemblMetazoa" id="MESCA007897-PA"/>
    </source>
</evidence>
<dbReference type="AlphaFoldDB" id="T1GVT1"/>
<dbReference type="InterPro" id="IPR005303">
    <property type="entry name" value="MOCOS_middle"/>
</dbReference>
<dbReference type="EnsemblMetazoa" id="MESCA007897-RA">
    <property type="protein sequence ID" value="MESCA007897-PA"/>
    <property type="gene ID" value="MESCA007897"/>
</dbReference>
<dbReference type="InterPro" id="IPR005302">
    <property type="entry name" value="MoCF_Sase_C"/>
</dbReference>
<organism evidence="3 4">
    <name type="scientific">Megaselia scalaris</name>
    <name type="common">Humpbacked fly</name>
    <name type="synonym">Phora scalaris</name>
    <dbReference type="NCBI Taxonomy" id="36166"/>
    <lineage>
        <taxon>Eukaryota</taxon>
        <taxon>Metazoa</taxon>
        <taxon>Ecdysozoa</taxon>
        <taxon>Arthropoda</taxon>
        <taxon>Hexapoda</taxon>
        <taxon>Insecta</taxon>
        <taxon>Pterygota</taxon>
        <taxon>Neoptera</taxon>
        <taxon>Endopterygota</taxon>
        <taxon>Diptera</taxon>
        <taxon>Brachycera</taxon>
        <taxon>Muscomorpha</taxon>
        <taxon>Platypezoidea</taxon>
        <taxon>Phoridae</taxon>
        <taxon>Megaseliini</taxon>
        <taxon>Megaselia</taxon>
    </lineage>
</organism>
<dbReference type="PANTHER" id="PTHR14237:SF19">
    <property type="entry name" value="MITOCHONDRIAL AMIDOXIME REDUCING COMPONENT 1"/>
    <property type="match status" value="1"/>
</dbReference>
<dbReference type="SUPFAM" id="SSF50800">
    <property type="entry name" value="PK beta-barrel domain-like"/>
    <property type="match status" value="2"/>
</dbReference>
<keyword evidence="1" id="KW-1133">Transmembrane helix</keyword>